<feature type="transmembrane region" description="Helical" evidence="1">
    <location>
        <begin position="6"/>
        <end position="31"/>
    </location>
</feature>
<keyword evidence="1" id="KW-0812">Transmembrane</keyword>
<keyword evidence="4" id="KW-0378">Hydrolase</keyword>
<evidence type="ECO:0000259" key="2">
    <source>
        <dbReference type="Pfam" id="PF02517"/>
    </source>
</evidence>
<keyword evidence="1" id="KW-0472">Membrane</keyword>
<proteinExistence type="predicted"/>
<organism evidence="4 6">
    <name type="scientific">Legionella gratiana</name>
    <dbReference type="NCBI Taxonomy" id="45066"/>
    <lineage>
        <taxon>Bacteria</taxon>
        <taxon>Pseudomonadati</taxon>
        <taxon>Pseudomonadota</taxon>
        <taxon>Gammaproteobacteria</taxon>
        <taxon>Legionellales</taxon>
        <taxon>Legionellaceae</taxon>
        <taxon>Legionella</taxon>
    </lineage>
</organism>
<keyword evidence="4" id="KW-0645">Protease</keyword>
<dbReference type="Proteomes" id="UP000254476">
    <property type="component" value="Unassembled WGS sequence"/>
</dbReference>
<protein>
    <submittedName>
        <fullName evidence="4">CAAX amino terminal protease self- immunity</fullName>
    </submittedName>
    <submittedName>
        <fullName evidence="3">CAAX amino terminal protease self-immunity</fullName>
    </submittedName>
</protein>
<dbReference type="EMBL" id="UGOB01000001">
    <property type="protein sequence ID" value="STX46019.1"/>
    <property type="molecule type" value="Genomic_DNA"/>
</dbReference>
<evidence type="ECO:0000313" key="6">
    <source>
        <dbReference type="Proteomes" id="UP000254476"/>
    </source>
</evidence>
<dbReference type="Proteomes" id="UP000054691">
    <property type="component" value="Unassembled WGS sequence"/>
</dbReference>
<dbReference type="InterPro" id="IPR003675">
    <property type="entry name" value="Rce1/LyrA-like_dom"/>
</dbReference>
<reference evidence="3 5" key="1">
    <citation type="submission" date="2015-11" db="EMBL/GenBank/DDBJ databases">
        <title>Genomic analysis of 38 Legionella species identifies large and diverse effector repertoires.</title>
        <authorList>
            <person name="Burstein D."/>
            <person name="Amaro F."/>
            <person name="Zusman T."/>
            <person name="Lifshitz Z."/>
            <person name="Cohen O."/>
            <person name="Gilbert J.A."/>
            <person name="Pupko T."/>
            <person name="Shuman H.A."/>
            <person name="Segal G."/>
        </authorList>
    </citation>
    <scope>NUCLEOTIDE SEQUENCE [LARGE SCALE GENOMIC DNA]</scope>
    <source>
        <strain evidence="3 5">Lyon 8420412</strain>
    </source>
</reference>
<feature type="transmembrane region" description="Helical" evidence="1">
    <location>
        <begin position="228"/>
        <end position="245"/>
    </location>
</feature>
<evidence type="ECO:0000313" key="4">
    <source>
        <dbReference type="EMBL" id="STX46019.1"/>
    </source>
</evidence>
<dbReference type="RefSeq" id="WP_058498008.1">
    <property type="nucleotide sequence ID" value="NZ_CAAAHW010000012.1"/>
</dbReference>
<gene>
    <name evidence="3" type="ORF">Lgra_0805</name>
    <name evidence="4" type="ORF">NCTC12388_02766</name>
</gene>
<feature type="transmembrane region" description="Helical" evidence="1">
    <location>
        <begin position="133"/>
        <end position="152"/>
    </location>
</feature>
<feature type="transmembrane region" description="Helical" evidence="1">
    <location>
        <begin position="172"/>
        <end position="192"/>
    </location>
</feature>
<dbReference type="AlphaFoldDB" id="A0A378JF11"/>
<name>A0A378JF11_9GAMM</name>
<reference evidence="4 6" key="2">
    <citation type="submission" date="2018-06" db="EMBL/GenBank/DDBJ databases">
        <authorList>
            <consortium name="Pathogen Informatics"/>
            <person name="Doyle S."/>
        </authorList>
    </citation>
    <scope>NUCLEOTIDE SEQUENCE [LARGE SCALE GENOMIC DNA]</scope>
    <source>
        <strain evidence="4 6">NCTC12388</strain>
    </source>
</reference>
<dbReference type="GO" id="GO:0006508">
    <property type="term" value="P:proteolysis"/>
    <property type="evidence" value="ECO:0007669"/>
    <property type="project" value="UniProtKB-KW"/>
</dbReference>
<feature type="transmembrane region" description="Helical" evidence="1">
    <location>
        <begin position="204"/>
        <end position="222"/>
    </location>
</feature>
<keyword evidence="1" id="KW-1133">Transmembrane helix</keyword>
<evidence type="ECO:0000313" key="5">
    <source>
        <dbReference type="Proteomes" id="UP000054691"/>
    </source>
</evidence>
<evidence type="ECO:0000313" key="3">
    <source>
        <dbReference type="EMBL" id="KTD13670.1"/>
    </source>
</evidence>
<feature type="transmembrane region" description="Helical" evidence="1">
    <location>
        <begin position="43"/>
        <end position="65"/>
    </location>
</feature>
<feature type="transmembrane region" description="Helical" evidence="1">
    <location>
        <begin position="85"/>
        <end position="112"/>
    </location>
</feature>
<feature type="domain" description="CAAX prenyl protease 2/Lysostaphin resistance protein A-like" evidence="2">
    <location>
        <begin position="139"/>
        <end position="239"/>
    </location>
</feature>
<sequence>MTLNWPLIIVLFCLSIPGVIIAIKRLIYFLLPDNSEELKKRISRFAILQTLFMVFILSIAGAVLSPTTGLRAPKLEALLQGTTGISTLLPIVLPTVLYAFFGLLIFCVLYYGVIKRIIDEKSLEIMEKIRSTLGVDGCILYGGVVEEVIARWGLMNLTAFFGLLFAKQYLNLAIWISIFISGLIFALGQLPAYIAAGCTSSRRFLYSFMLLSLYQSLLFGYLFWQYGLITAILAHMLFHLGWAIFENVKKT</sequence>
<accession>A0A378JF11</accession>
<dbReference type="EMBL" id="LNYE01000009">
    <property type="protein sequence ID" value="KTD13670.1"/>
    <property type="molecule type" value="Genomic_DNA"/>
</dbReference>
<dbReference type="OrthoDB" id="378663at2"/>
<keyword evidence="5" id="KW-1185">Reference proteome</keyword>
<evidence type="ECO:0000256" key="1">
    <source>
        <dbReference type="SAM" id="Phobius"/>
    </source>
</evidence>
<dbReference type="STRING" id="45066.Lgra_0805"/>
<dbReference type="GO" id="GO:0008233">
    <property type="term" value="F:peptidase activity"/>
    <property type="evidence" value="ECO:0007669"/>
    <property type="project" value="UniProtKB-KW"/>
</dbReference>
<dbReference type="Pfam" id="PF02517">
    <property type="entry name" value="Rce1-like"/>
    <property type="match status" value="1"/>
</dbReference>